<dbReference type="AlphaFoldDB" id="N6UGJ4"/>
<feature type="non-terminal residue" evidence="1">
    <location>
        <position position="78"/>
    </location>
</feature>
<proteinExistence type="predicted"/>
<dbReference type="EMBL" id="KB740321">
    <property type="protein sequence ID" value="ENN80875.1"/>
    <property type="molecule type" value="Genomic_DNA"/>
</dbReference>
<gene>
    <name evidence="1" type="ORF">YQE_02711</name>
</gene>
<dbReference type="HOGENOM" id="CLU_2628902_0_0_1"/>
<reference evidence="1" key="1">
    <citation type="journal article" date="2013" name="Genome Biol.">
        <title>Draft genome of the mountain pine beetle, Dendroctonus ponderosae Hopkins, a major forest pest.</title>
        <authorList>
            <person name="Keeling C.I."/>
            <person name="Yuen M.M."/>
            <person name="Liao N.Y."/>
            <person name="Docking T.R."/>
            <person name="Chan S.K."/>
            <person name="Taylor G.A."/>
            <person name="Palmquist D.L."/>
            <person name="Jackman S.D."/>
            <person name="Nguyen A."/>
            <person name="Li M."/>
            <person name="Henderson H."/>
            <person name="Janes J.K."/>
            <person name="Zhao Y."/>
            <person name="Pandoh P."/>
            <person name="Moore R."/>
            <person name="Sperling F.A."/>
            <person name="Huber D.P."/>
            <person name="Birol I."/>
            <person name="Jones S.J."/>
            <person name="Bohlmann J."/>
        </authorList>
    </citation>
    <scope>NUCLEOTIDE SEQUENCE</scope>
</reference>
<protein>
    <submittedName>
        <fullName evidence="1">Uncharacterized protein</fullName>
    </submittedName>
</protein>
<accession>N6UGJ4</accession>
<organism evidence="1">
    <name type="scientific">Dendroctonus ponderosae</name>
    <name type="common">Mountain pine beetle</name>
    <dbReference type="NCBI Taxonomy" id="77166"/>
    <lineage>
        <taxon>Eukaryota</taxon>
        <taxon>Metazoa</taxon>
        <taxon>Ecdysozoa</taxon>
        <taxon>Arthropoda</taxon>
        <taxon>Hexapoda</taxon>
        <taxon>Insecta</taxon>
        <taxon>Pterygota</taxon>
        <taxon>Neoptera</taxon>
        <taxon>Endopterygota</taxon>
        <taxon>Coleoptera</taxon>
        <taxon>Polyphaga</taxon>
        <taxon>Cucujiformia</taxon>
        <taxon>Curculionidae</taxon>
        <taxon>Scolytinae</taxon>
        <taxon>Dendroctonus</taxon>
    </lineage>
</organism>
<name>N6UGJ4_DENPD</name>
<evidence type="ECO:0000313" key="1">
    <source>
        <dbReference type="EMBL" id="ENN80875.1"/>
    </source>
</evidence>
<feature type="non-terminal residue" evidence="1">
    <location>
        <position position="1"/>
    </location>
</feature>
<sequence>MVHKNLKVFHNLLKKFEQSRFMEAVLVSQFKLMYFIEEYSSRVLQNLDFCNSIMYILQAKVQVMGVNENSVKNKCFIP</sequence>